<accession>A0ABD7D709</accession>
<dbReference type="RefSeq" id="WP_205030251.1">
    <property type="nucleotide sequence ID" value="NZ_CP070247.1"/>
</dbReference>
<proteinExistence type="predicted"/>
<keyword evidence="1" id="KW-0614">Plasmid</keyword>
<protein>
    <submittedName>
        <fullName evidence="1">Uncharacterized protein</fullName>
    </submittedName>
</protein>
<dbReference type="EMBL" id="CP070247">
    <property type="protein sequence ID" value="QRV39260.1"/>
    <property type="molecule type" value="Genomic_DNA"/>
</dbReference>
<gene>
    <name evidence="1" type="ORF">I6J42_34210</name>
</gene>
<evidence type="ECO:0000313" key="2">
    <source>
        <dbReference type="Proteomes" id="UP000623926"/>
    </source>
</evidence>
<name>A0ABD7D709_9ACTN</name>
<reference evidence="1 2" key="1">
    <citation type="submission" date="2021-02" db="EMBL/GenBank/DDBJ databases">
        <title>FDA dAtabase for Regulatory Grade micrObial Sequences (FDA-ARGOS): Supporting development and validation of Infectious Disease Dx tests.</title>
        <authorList>
            <person name="Sproer C."/>
            <person name="Gronow S."/>
            <person name="Severitt S."/>
            <person name="Schroder I."/>
            <person name="Tallon L."/>
            <person name="Sadzewicz L."/>
            <person name="Zhao X."/>
            <person name="Boylan J."/>
            <person name="Ott S."/>
            <person name="Bowen H."/>
            <person name="Vavikolanu K."/>
            <person name="Mehta A."/>
            <person name="Aluvathingal J."/>
            <person name="Nadendla S."/>
            <person name="Lowell S."/>
            <person name="Myers T."/>
            <person name="Yan Y."/>
            <person name="Sichtig H."/>
        </authorList>
    </citation>
    <scope>NUCLEOTIDE SEQUENCE [LARGE SCALE GENOMIC DNA]</scope>
    <source>
        <strain evidence="1 2">FDAARGOS_1212</strain>
        <plasmid evidence="1 2">unnamed3</plasmid>
    </source>
</reference>
<organism evidence="1 2">
    <name type="scientific">Streptomyces californicus</name>
    <dbReference type="NCBI Taxonomy" id="67351"/>
    <lineage>
        <taxon>Bacteria</taxon>
        <taxon>Bacillati</taxon>
        <taxon>Actinomycetota</taxon>
        <taxon>Actinomycetes</taxon>
        <taxon>Kitasatosporales</taxon>
        <taxon>Streptomycetaceae</taxon>
        <taxon>Streptomyces</taxon>
    </lineage>
</organism>
<dbReference type="AlphaFoldDB" id="A0ABD7D709"/>
<geneLocation type="plasmid" evidence="1 2">
    <name>unnamed3</name>
</geneLocation>
<evidence type="ECO:0000313" key="1">
    <source>
        <dbReference type="EMBL" id="QRV39260.1"/>
    </source>
</evidence>
<dbReference type="Proteomes" id="UP000623926">
    <property type="component" value="Plasmid unnamed3"/>
</dbReference>
<sequence length="157" mass="16205">MIRMAFTPPPLTPGVTETTGVAVLDRPTPAVPAPAAAGGYGGWEDEDNQKGYERDETDTFHQFVGRLVLDGDHRAAAAGRQARRTLAQMAPGTTRQPVLLLTRPLTFTPSAPAGPAAGGTCGSCNGAGGKTIDNSGDGVTRQHWQTCTSCSGTGVAR</sequence>